<dbReference type="SMART" id="SM00028">
    <property type="entry name" value="TPR"/>
    <property type="match status" value="2"/>
</dbReference>
<dbReference type="Pfam" id="PF14559">
    <property type="entry name" value="TPR_19"/>
    <property type="match status" value="1"/>
</dbReference>
<keyword evidence="1" id="KW-0645">Protease</keyword>
<dbReference type="GO" id="GO:0006508">
    <property type="term" value="P:proteolysis"/>
    <property type="evidence" value="ECO:0007669"/>
    <property type="project" value="UniProtKB-KW"/>
</dbReference>
<dbReference type="PROSITE" id="PS51257">
    <property type="entry name" value="PROKAR_LIPOPROTEIN"/>
    <property type="match status" value="1"/>
</dbReference>
<reference evidence="1" key="1">
    <citation type="submission" date="2016-10" db="EMBL/GenBank/DDBJ databases">
        <title>Sequence of Gallionella enrichment culture.</title>
        <authorList>
            <person name="Poehlein A."/>
            <person name="Muehling M."/>
            <person name="Daniel R."/>
        </authorList>
    </citation>
    <scope>NUCLEOTIDE SEQUENCE</scope>
</reference>
<gene>
    <name evidence="1" type="primary">bepA_42</name>
    <name evidence="1" type="ORF">GALL_200810</name>
</gene>
<proteinExistence type="predicted"/>
<dbReference type="InterPro" id="IPR019734">
    <property type="entry name" value="TPR_rpt"/>
</dbReference>
<dbReference type="AlphaFoldDB" id="A0A1J5S7Y9"/>
<dbReference type="InterPro" id="IPR011990">
    <property type="entry name" value="TPR-like_helical_dom_sf"/>
</dbReference>
<dbReference type="GO" id="GO:0008233">
    <property type="term" value="F:peptidase activity"/>
    <property type="evidence" value="ECO:0007669"/>
    <property type="project" value="UniProtKB-KW"/>
</dbReference>
<dbReference type="PROSITE" id="PS50005">
    <property type="entry name" value="TPR"/>
    <property type="match status" value="1"/>
</dbReference>
<dbReference type="Gene3D" id="1.25.40.10">
    <property type="entry name" value="Tetratricopeptide repeat domain"/>
    <property type="match status" value="1"/>
</dbReference>
<protein>
    <submittedName>
        <fullName evidence="1">Beta-barrel assembly-enhancing protease</fullName>
    </submittedName>
</protein>
<dbReference type="EMBL" id="MLJW01000126">
    <property type="protein sequence ID" value="OIQ97899.1"/>
    <property type="molecule type" value="Genomic_DNA"/>
</dbReference>
<organism evidence="1">
    <name type="scientific">mine drainage metagenome</name>
    <dbReference type="NCBI Taxonomy" id="410659"/>
    <lineage>
        <taxon>unclassified sequences</taxon>
        <taxon>metagenomes</taxon>
        <taxon>ecological metagenomes</taxon>
    </lineage>
</organism>
<name>A0A1J5S7Y9_9ZZZZ</name>
<evidence type="ECO:0000313" key="1">
    <source>
        <dbReference type="EMBL" id="OIQ97899.1"/>
    </source>
</evidence>
<keyword evidence="1" id="KW-0378">Hydrolase</keyword>
<comment type="caution">
    <text evidence="1">The sequence shown here is derived from an EMBL/GenBank/DDBJ whole genome shotgun (WGS) entry which is preliminary data.</text>
</comment>
<accession>A0A1J5S7Y9</accession>
<dbReference type="SUPFAM" id="SSF48452">
    <property type="entry name" value="TPR-like"/>
    <property type="match status" value="1"/>
</dbReference>
<sequence length="267" mass="28009">MMLKPLPSLLALCLALGGCAGLPADHGTGLAGAGDSPQAIAAAVDPSLRAAAAAAEAAHDYKGAIQRLQTLHQRHPDDKSLAIALARNLRFSDQGQAGAGLMQTQLTFQPNDPELLLEMAKDYLSADREHLAVQTLARAKAAAPPQWPGLWEVYSTLGVAVDTEGHTDEALQDFAEAARLSPKNPAVLNNLALAQAVNGQMDQAITTLTQAADLPDAGMQVRQNLALLTALKGDGGRAARLVRHDLSPQAERANAEVFRDLAANSDQ</sequence>